<evidence type="ECO:0000313" key="1">
    <source>
        <dbReference type="EMBL" id="DAD81936.1"/>
    </source>
</evidence>
<organism evidence="1">
    <name type="scientific">Siphoviridae sp. ctAvK3</name>
    <dbReference type="NCBI Taxonomy" id="2826184"/>
    <lineage>
        <taxon>Viruses</taxon>
        <taxon>Duplodnaviria</taxon>
        <taxon>Heunggongvirae</taxon>
        <taxon>Uroviricota</taxon>
        <taxon>Caudoviricetes</taxon>
    </lineage>
</organism>
<dbReference type="EMBL" id="BK014910">
    <property type="protein sequence ID" value="DAD81936.1"/>
    <property type="molecule type" value="Genomic_DNA"/>
</dbReference>
<protein>
    <submittedName>
        <fullName evidence="1">Uncharacterized protein</fullName>
    </submittedName>
</protein>
<sequence length="169" mass="19603">MNRTIFEISETPIALGGSYGSEDFLIDFGNIFIYDIADSVGDLDEEDEKSRISILFEKLSSETGSSFQSQSENDCASFILHNGFSEKYFKTRYEKFSECLENVRADLSLESFTKGVFWQRLWELSNTYEDKYDDYVVFDGELYTLDSFLRNVAKPEKEYYIGSVLNYHS</sequence>
<proteinExistence type="predicted"/>
<name>A0A8S5MIA6_9CAUD</name>
<reference evidence="1" key="1">
    <citation type="journal article" date="2021" name="Proc. Natl. Acad. Sci. U.S.A.">
        <title>A Catalog of Tens of Thousands of Viruses from Human Metagenomes Reveals Hidden Associations with Chronic Diseases.</title>
        <authorList>
            <person name="Tisza M.J."/>
            <person name="Buck C.B."/>
        </authorList>
    </citation>
    <scope>NUCLEOTIDE SEQUENCE</scope>
    <source>
        <strain evidence="1">CtAvK3</strain>
    </source>
</reference>
<accession>A0A8S5MIA6</accession>